<reference evidence="1 2" key="1">
    <citation type="journal article" date="2022" name="bioRxiv">
        <title>The genome of the oomycete Peronosclerospora sorghi, a cosmopolitan pathogen of maize and sorghum, is inflated with dispersed pseudogenes.</title>
        <authorList>
            <person name="Fletcher K."/>
            <person name="Martin F."/>
            <person name="Isakeit T."/>
            <person name="Cavanaugh K."/>
            <person name="Magill C."/>
            <person name="Michelmore R."/>
        </authorList>
    </citation>
    <scope>NUCLEOTIDE SEQUENCE [LARGE SCALE GENOMIC DNA]</scope>
    <source>
        <strain evidence="1">P6</strain>
    </source>
</reference>
<name>A0ACC0WVJ1_9STRA</name>
<evidence type="ECO:0000313" key="2">
    <source>
        <dbReference type="Proteomes" id="UP001163321"/>
    </source>
</evidence>
<protein>
    <submittedName>
        <fullName evidence="1">Uncharacterized protein</fullName>
    </submittedName>
</protein>
<sequence>MEYQYGYFLHLLYQPRKKSVLALVGASFRAGISINIIICGGDLTDVATCRLWRKSFRLTDGTVLSEGVFL</sequence>
<evidence type="ECO:0000313" key="1">
    <source>
        <dbReference type="EMBL" id="KAI9922899.1"/>
    </source>
</evidence>
<dbReference type="EMBL" id="CM047580">
    <property type="protein sequence ID" value="KAI9922899.1"/>
    <property type="molecule type" value="Genomic_DNA"/>
</dbReference>
<proteinExistence type="predicted"/>
<organism evidence="1 2">
    <name type="scientific">Peronosclerospora sorghi</name>
    <dbReference type="NCBI Taxonomy" id="230839"/>
    <lineage>
        <taxon>Eukaryota</taxon>
        <taxon>Sar</taxon>
        <taxon>Stramenopiles</taxon>
        <taxon>Oomycota</taxon>
        <taxon>Peronosporomycetes</taxon>
        <taxon>Peronosporales</taxon>
        <taxon>Peronosporaceae</taxon>
        <taxon>Peronosclerospora</taxon>
    </lineage>
</organism>
<accession>A0ACC0WVJ1</accession>
<keyword evidence="2" id="KW-1185">Reference proteome</keyword>
<gene>
    <name evidence="1" type="ORF">PsorP6_000161</name>
</gene>
<dbReference type="Proteomes" id="UP001163321">
    <property type="component" value="Chromosome 1"/>
</dbReference>
<comment type="caution">
    <text evidence="1">The sequence shown here is derived from an EMBL/GenBank/DDBJ whole genome shotgun (WGS) entry which is preliminary data.</text>
</comment>